<keyword evidence="1" id="KW-0472">Membrane</keyword>
<keyword evidence="1" id="KW-0812">Transmembrane</keyword>
<evidence type="ECO:0008006" key="4">
    <source>
        <dbReference type="Google" id="ProtNLM"/>
    </source>
</evidence>
<gene>
    <name evidence="2" type="ORF">NCCP691_28570</name>
</gene>
<keyword evidence="1" id="KW-1133">Transmembrane helix</keyword>
<dbReference type="RefSeq" id="WP_220809261.1">
    <property type="nucleotide sequence ID" value="NZ_BPMK01000012.1"/>
</dbReference>
<name>A0ABQ4Q6S0_9BURK</name>
<proteinExistence type="predicted"/>
<sequence length="80" mass="8574">MHGSCRFDQFVNIQFDGMPRVLGGTQAGGRSSSDGTNCSRPFQTGIALIEEKEKNVKPPVLVAMLVAAMLAGLALIFFVM</sequence>
<reference evidence="2 3" key="1">
    <citation type="journal article" date="2022" name="Int. J. Syst. Evol. Microbiol.">
        <title>Noviherbaspirillum aridicola sp. nov., isolated from an arid soil in Pakistan.</title>
        <authorList>
            <person name="Khan I.U."/>
            <person name="Saqib M."/>
            <person name="Amin A."/>
            <person name="Hussain F."/>
            <person name="Li L."/>
            <person name="Liu Y.H."/>
            <person name="Fang B.Z."/>
            <person name="Ahmed I."/>
            <person name="Li W.J."/>
        </authorList>
    </citation>
    <scope>NUCLEOTIDE SEQUENCE [LARGE SCALE GENOMIC DNA]</scope>
    <source>
        <strain evidence="2 3">NCCP-691</strain>
    </source>
</reference>
<accession>A0ABQ4Q6S0</accession>
<comment type="caution">
    <text evidence="2">The sequence shown here is derived from an EMBL/GenBank/DDBJ whole genome shotgun (WGS) entry which is preliminary data.</text>
</comment>
<dbReference type="Proteomes" id="UP000887222">
    <property type="component" value="Unassembled WGS sequence"/>
</dbReference>
<organism evidence="2 3">
    <name type="scientific">Noviherbaspirillum aridicola</name>
    <dbReference type="NCBI Taxonomy" id="2849687"/>
    <lineage>
        <taxon>Bacteria</taxon>
        <taxon>Pseudomonadati</taxon>
        <taxon>Pseudomonadota</taxon>
        <taxon>Betaproteobacteria</taxon>
        <taxon>Burkholderiales</taxon>
        <taxon>Oxalobacteraceae</taxon>
        <taxon>Noviherbaspirillum</taxon>
    </lineage>
</organism>
<evidence type="ECO:0000256" key="1">
    <source>
        <dbReference type="SAM" id="Phobius"/>
    </source>
</evidence>
<dbReference type="EMBL" id="BPMK01000012">
    <property type="protein sequence ID" value="GIZ52843.1"/>
    <property type="molecule type" value="Genomic_DNA"/>
</dbReference>
<keyword evidence="3" id="KW-1185">Reference proteome</keyword>
<evidence type="ECO:0000313" key="2">
    <source>
        <dbReference type="EMBL" id="GIZ52843.1"/>
    </source>
</evidence>
<feature type="transmembrane region" description="Helical" evidence="1">
    <location>
        <begin position="60"/>
        <end position="79"/>
    </location>
</feature>
<protein>
    <recommendedName>
        <fullName evidence="4">MYXO-CTERM domain-containing protein</fullName>
    </recommendedName>
</protein>
<evidence type="ECO:0000313" key="3">
    <source>
        <dbReference type="Proteomes" id="UP000887222"/>
    </source>
</evidence>